<dbReference type="GO" id="GO:0051301">
    <property type="term" value="P:cell division"/>
    <property type="evidence" value="ECO:0007669"/>
    <property type="project" value="InterPro"/>
</dbReference>
<proteinExistence type="predicted"/>
<comment type="subcellular location">
    <subcellularLocation>
        <location evidence="1">Membrane</location>
        <topology evidence="1">Multi-pass membrane protein</topology>
    </subcellularLocation>
</comment>
<evidence type="ECO:0000313" key="7">
    <source>
        <dbReference type="EMBL" id="PJE62962.1"/>
    </source>
</evidence>
<dbReference type="PANTHER" id="PTHR30474:SF1">
    <property type="entry name" value="PEPTIDOGLYCAN GLYCOSYLTRANSFERASE MRDB"/>
    <property type="match status" value="1"/>
</dbReference>
<gene>
    <name evidence="7" type="ORF">COU88_02120</name>
</gene>
<dbReference type="Pfam" id="PF01098">
    <property type="entry name" value="FTSW_RODA_SPOVE"/>
    <property type="match status" value="1"/>
</dbReference>
<dbReference type="GO" id="GO:0015648">
    <property type="term" value="F:lipid-linked peptidoglycan transporter activity"/>
    <property type="evidence" value="ECO:0007669"/>
    <property type="project" value="TreeGrafter"/>
</dbReference>
<dbReference type="AlphaFoldDB" id="A0A2M8KSR4"/>
<comment type="caution">
    <text evidence="7">The sequence shown here is derived from an EMBL/GenBank/DDBJ whole genome shotgun (WGS) entry which is preliminary data.</text>
</comment>
<evidence type="ECO:0000256" key="3">
    <source>
        <dbReference type="ARBA" id="ARBA00022960"/>
    </source>
</evidence>
<name>A0A2M8KSR4_9BACT</name>
<evidence type="ECO:0000313" key="8">
    <source>
        <dbReference type="Proteomes" id="UP000229554"/>
    </source>
</evidence>
<evidence type="ECO:0008006" key="9">
    <source>
        <dbReference type="Google" id="ProtNLM"/>
    </source>
</evidence>
<dbReference type="GO" id="GO:0005886">
    <property type="term" value="C:plasma membrane"/>
    <property type="evidence" value="ECO:0007669"/>
    <property type="project" value="TreeGrafter"/>
</dbReference>
<dbReference type="Proteomes" id="UP000229554">
    <property type="component" value="Unassembled WGS sequence"/>
</dbReference>
<organism evidence="7 8">
    <name type="scientific">Candidatus Roizmanbacteria bacterium CG10_big_fil_rev_8_21_14_0_10_39_6</name>
    <dbReference type="NCBI Taxonomy" id="1974853"/>
    <lineage>
        <taxon>Bacteria</taxon>
        <taxon>Candidatus Roizmaniibacteriota</taxon>
    </lineage>
</organism>
<keyword evidence="4 6" id="KW-1133">Transmembrane helix</keyword>
<feature type="transmembrane region" description="Helical" evidence="6">
    <location>
        <begin position="163"/>
        <end position="183"/>
    </location>
</feature>
<evidence type="ECO:0000256" key="6">
    <source>
        <dbReference type="SAM" id="Phobius"/>
    </source>
</evidence>
<dbReference type="InterPro" id="IPR018365">
    <property type="entry name" value="Cell_cycle_FtsW-rel_CS"/>
</dbReference>
<dbReference type="EMBL" id="PFED01000089">
    <property type="protein sequence ID" value="PJE62962.1"/>
    <property type="molecule type" value="Genomic_DNA"/>
</dbReference>
<dbReference type="PROSITE" id="PS00428">
    <property type="entry name" value="FTSW_RODA_SPOVE"/>
    <property type="match status" value="1"/>
</dbReference>
<feature type="transmembrane region" description="Helical" evidence="6">
    <location>
        <begin position="195"/>
        <end position="215"/>
    </location>
</feature>
<dbReference type="GO" id="GO:0032153">
    <property type="term" value="C:cell division site"/>
    <property type="evidence" value="ECO:0007669"/>
    <property type="project" value="TreeGrafter"/>
</dbReference>
<keyword evidence="3" id="KW-0133">Cell shape</keyword>
<feature type="transmembrane region" description="Helical" evidence="6">
    <location>
        <begin position="40"/>
        <end position="62"/>
    </location>
</feature>
<evidence type="ECO:0000256" key="1">
    <source>
        <dbReference type="ARBA" id="ARBA00004141"/>
    </source>
</evidence>
<dbReference type="InterPro" id="IPR001182">
    <property type="entry name" value="FtsW/RodA"/>
</dbReference>
<keyword evidence="5 6" id="KW-0472">Membrane</keyword>
<accession>A0A2M8KSR4</accession>
<protein>
    <recommendedName>
        <fullName evidence="9">Rod shape-determining protein RodA</fullName>
    </recommendedName>
</protein>
<evidence type="ECO:0000256" key="5">
    <source>
        <dbReference type="ARBA" id="ARBA00023136"/>
    </source>
</evidence>
<dbReference type="GO" id="GO:0008360">
    <property type="term" value="P:regulation of cell shape"/>
    <property type="evidence" value="ECO:0007669"/>
    <property type="project" value="UniProtKB-KW"/>
</dbReference>
<sequence length="221" mass="24399">MLISLLIILPVFLVFKQPDLGTSLLIFITLSWVFLYSGVPVLYIIGTLLLIIPIIFIAPFFLRTYQLDRIVSFLNPHFDPFGINYNSLQALIAIGSGGIMGKGILNASQSQLQFLPEAHTDFVFASFIETYGFIGGLLLLTTITALMYSLLTSILHNKNHIASLYAVGLCMFVFIQYAFNIGMNLRLFPVVGVPLPFISAGGTAIITLFMSLALLKKLKDI</sequence>
<dbReference type="PANTHER" id="PTHR30474">
    <property type="entry name" value="CELL CYCLE PROTEIN"/>
    <property type="match status" value="1"/>
</dbReference>
<feature type="transmembrane region" description="Helical" evidence="6">
    <location>
        <begin position="131"/>
        <end position="151"/>
    </location>
</feature>
<keyword evidence="2 6" id="KW-0812">Transmembrane</keyword>
<evidence type="ECO:0000256" key="4">
    <source>
        <dbReference type="ARBA" id="ARBA00022989"/>
    </source>
</evidence>
<evidence type="ECO:0000256" key="2">
    <source>
        <dbReference type="ARBA" id="ARBA00022692"/>
    </source>
</evidence>
<reference evidence="8" key="1">
    <citation type="submission" date="2017-09" db="EMBL/GenBank/DDBJ databases">
        <title>Depth-based differentiation of microbial function through sediment-hosted aquifers and enrichment of novel symbionts in the deep terrestrial subsurface.</title>
        <authorList>
            <person name="Probst A.J."/>
            <person name="Ladd B."/>
            <person name="Jarett J.K."/>
            <person name="Geller-Mcgrath D.E."/>
            <person name="Sieber C.M.K."/>
            <person name="Emerson J.B."/>
            <person name="Anantharaman K."/>
            <person name="Thomas B.C."/>
            <person name="Malmstrom R."/>
            <person name="Stieglmeier M."/>
            <person name="Klingl A."/>
            <person name="Woyke T."/>
            <person name="Ryan C.M."/>
            <person name="Banfield J.F."/>
        </authorList>
    </citation>
    <scope>NUCLEOTIDE SEQUENCE [LARGE SCALE GENOMIC DNA]</scope>
</reference>